<feature type="region of interest" description="Disordered" evidence="1">
    <location>
        <begin position="75"/>
        <end position="96"/>
    </location>
</feature>
<evidence type="ECO:0000313" key="2">
    <source>
        <dbReference type="EMBL" id="KAH7349679.1"/>
    </source>
</evidence>
<accession>A0A8K0TBX9</accession>
<proteinExistence type="predicted"/>
<organism evidence="2 3">
    <name type="scientific">Plectosphaerella cucumerina</name>
    <dbReference type="NCBI Taxonomy" id="40658"/>
    <lineage>
        <taxon>Eukaryota</taxon>
        <taxon>Fungi</taxon>
        <taxon>Dikarya</taxon>
        <taxon>Ascomycota</taxon>
        <taxon>Pezizomycotina</taxon>
        <taxon>Sordariomycetes</taxon>
        <taxon>Hypocreomycetidae</taxon>
        <taxon>Glomerellales</taxon>
        <taxon>Plectosphaerellaceae</taxon>
        <taxon>Plectosphaerella</taxon>
    </lineage>
</organism>
<protein>
    <submittedName>
        <fullName evidence="2">Uncharacterized protein</fullName>
    </submittedName>
</protein>
<comment type="caution">
    <text evidence="2">The sequence shown here is derived from an EMBL/GenBank/DDBJ whole genome shotgun (WGS) entry which is preliminary data.</text>
</comment>
<dbReference type="EMBL" id="JAGPXD010000006">
    <property type="protein sequence ID" value="KAH7349679.1"/>
    <property type="molecule type" value="Genomic_DNA"/>
</dbReference>
<dbReference type="Proteomes" id="UP000813385">
    <property type="component" value="Unassembled WGS sequence"/>
</dbReference>
<keyword evidence="3" id="KW-1185">Reference proteome</keyword>
<gene>
    <name evidence="2" type="ORF">B0T11DRAFT_133794</name>
</gene>
<reference evidence="2" key="1">
    <citation type="journal article" date="2021" name="Nat. Commun.">
        <title>Genetic determinants of endophytism in the Arabidopsis root mycobiome.</title>
        <authorList>
            <person name="Mesny F."/>
            <person name="Miyauchi S."/>
            <person name="Thiergart T."/>
            <person name="Pickel B."/>
            <person name="Atanasova L."/>
            <person name="Karlsson M."/>
            <person name="Huettel B."/>
            <person name="Barry K.W."/>
            <person name="Haridas S."/>
            <person name="Chen C."/>
            <person name="Bauer D."/>
            <person name="Andreopoulos W."/>
            <person name="Pangilinan J."/>
            <person name="LaButti K."/>
            <person name="Riley R."/>
            <person name="Lipzen A."/>
            <person name="Clum A."/>
            <person name="Drula E."/>
            <person name="Henrissat B."/>
            <person name="Kohler A."/>
            <person name="Grigoriev I.V."/>
            <person name="Martin F.M."/>
            <person name="Hacquard S."/>
        </authorList>
    </citation>
    <scope>NUCLEOTIDE SEQUENCE</scope>
    <source>
        <strain evidence="2">MPI-CAGE-AT-0016</strain>
    </source>
</reference>
<feature type="region of interest" description="Disordered" evidence="1">
    <location>
        <begin position="126"/>
        <end position="158"/>
    </location>
</feature>
<name>A0A8K0TBX9_9PEZI</name>
<evidence type="ECO:0000256" key="1">
    <source>
        <dbReference type="SAM" id="MobiDB-lite"/>
    </source>
</evidence>
<evidence type="ECO:0000313" key="3">
    <source>
        <dbReference type="Proteomes" id="UP000813385"/>
    </source>
</evidence>
<sequence>MPWTNLCFRNIFKHNPIGCQRGRGSAVSLWRPASLQSFPWQASSQVSAALYLHTMCFEAVTFQSSTKCRLLKTHRAAPPKEKTPSAEPATAAATAPDIAGEASNNKVPTWRPWYSYLPFMFINDSTNSPQATAEPTEKHPAPTPPSQTPAPTEHEDKTRPHRIEILQIIQCPYAAQSHNLPKIEGLRVCATRSPVFEENGSSVVQHQPRFTKVETECSVCLEITEAEKRSMSQTKVASTPSISTTTWPSLGCTNFCNPDTGQSASRND</sequence>
<feature type="compositionally biased region" description="Low complexity" evidence="1">
    <location>
        <begin position="85"/>
        <end position="96"/>
    </location>
</feature>
<dbReference type="AlphaFoldDB" id="A0A8K0TBX9"/>